<dbReference type="InterPro" id="IPR014581">
    <property type="entry name" value="UCP033303"/>
</dbReference>
<evidence type="ECO:0000313" key="1">
    <source>
        <dbReference type="EMBL" id="SDM08087.1"/>
    </source>
</evidence>
<protein>
    <recommendedName>
        <fullName evidence="3">DUF1326 domain-containing protein</fullName>
    </recommendedName>
</protein>
<dbReference type="RefSeq" id="WP_091216020.1">
    <property type="nucleotide sequence ID" value="NZ_FNHE01000003.1"/>
</dbReference>
<dbReference type="OrthoDB" id="9802256at2"/>
<dbReference type="STRING" id="1137991.SAMN05660642_01581"/>
<evidence type="ECO:0000313" key="2">
    <source>
        <dbReference type="Proteomes" id="UP000198680"/>
    </source>
</evidence>
<accession>A0A1G9QCA0</accession>
<dbReference type="Proteomes" id="UP000198680">
    <property type="component" value="Unassembled WGS sequence"/>
</dbReference>
<dbReference type="PIRSF" id="PIRSF033303">
    <property type="entry name" value="UCP033303"/>
    <property type="match status" value="1"/>
</dbReference>
<organism evidence="1 2">
    <name type="scientific">Geodermatophilus siccatus</name>
    <dbReference type="NCBI Taxonomy" id="1137991"/>
    <lineage>
        <taxon>Bacteria</taxon>
        <taxon>Bacillati</taxon>
        <taxon>Actinomycetota</taxon>
        <taxon>Actinomycetes</taxon>
        <taxon>Geodermatophilales</taxon>
        <taxon>Geodermatophilaceae</taxon>
        <taxon>Geodermatophilus</taxon>
    </lineage>
</organism>
<sequence length="212" mass="22735">MTATVPDSTSRTSYRLRGVGYEFCNCNPGCTCNFSGFPTSSDNSCKAMVANVITEGRSGDVDLSGVTAVAILDWPKAIHDGNGRAVFVVTPETTDEQIGELANIYTGAYGGLPWEILGSTFQVTGLVKAPITIEAEGLRATVRVEGVGEASGDYFKNPVTGERHEAHIVLPDGFIWTKGECGVGSYRATAEGLDLSFQDTNWILYEFDWSNA</sequence>
<evidence type="ECO:0008006" key="3">
    <source>
        <dbReference type="Google" id="ProtNLM"/>
    </source>
</evidence>
<dbReference type="AlphaFoldDB" id="A0A1G9QCA0"/>
<gene>
    <name evidence="1" type="ORF">SAMN05660642_01581</name>
</gene>
<proteinExistence type="predicted"/>
<keyword evidence="2" id="KW-1185">Reference proteome</keyword>
<dbReference type="InterPro" id="IPR009758">
    <property type="entry name" value="DUF1326"/>
</dbReference>
<dbReference type="EMBL" id="FNHE01000003">
    <property type="protein sequence ID" value="SDM08087.1"/>
    <property type="molecule type" value="Genomic_DNA"/>
</dbReference>
<name>A0A1G9QCA0_9ACTN</name>
<dbReference type="Pfam" id="PF07040">
    <property type="entry name" value="DUF1326"/>
    <property type="match status" value="1"/>
</dbReference>
<reference evidence="2" key="1">
    <citation type="submission" date="2016-10" db="EMBL/GenBank/DDBJ databases">
        <authorList>
            <person name="Varghese N."/>
            <person name="Submissions S."/>
        </authorList>
    </citation>
    <scope>NUCLEOTIDE SEQUENCE [LARGE SCALE GENOMIC DNA]</scope>
    <source>
        <strain evidence="2">DSM 45419</strain>
    </source>
</reference>